<keyword evidence="3" id="KW-1185">Reference proteome</keyword>
<dbReference type="EMBL" id="FOVK01000003">
    <property type="protein sequence ID" value="SFN64757.1"/>
    <property type="molecule type" value="Genomic_DNA"/>
</dbReference>
<dbReference type="AlphaFoldDB" id="A0A1I5AQQ2"/>
<dbReference type="RefSeq" id="WP_074911690.1">
    <property type="nucleotide sequence ID" value="NZ_FOVK01000003.1"/>
</dbReference>
<accession>A0A1I5AQQ2</accession>
<reference evidence="2 3" key="1">
    <citation type="submission" date="2016-10" db="EMBL/GenBank/DDBJ databases">
        <authorList>
            <person name="de Groot N.N."/>
        </authorList>
    </citation>
    <scope>NUCLEOTIDE SEQUENCE [LARGE SCALE GENOMIC DNA]</scope>
    <source>
        <strain evidence="2 3">ML2</strain>
    </source>
</reference>
<dbReference type="OrthoDB" id="9785423at2"/>
<dbReference type="InterPro" id="IPR032557">
    <property type="entry name" value="DUF4935"/>
</dbReference>
<name>A0A1I5AQQ2_9CLOT</name>
<dbReference type="Proteomes" id="UP000181899">
    <property type="component" value="Unassembled WGS sequence"/>
</dbReference>
<dbReference type="Pfam" id="PF16289">
    <property type="entry name" value="PIN_12"/>
    <property type="match status" value="1"/>
</dbReference>
<evidence type="ECO:0000259" key="1">
    <source>
        <dbReference type="Pfam" id="PF16289"/>
    </source>
</evidence>
<organism evidence="2 3">
    <name type="scientific">Proteiniclasticum ruminis</name>
    <dbReference type="NCBI Taxonomy" id="398199"/>
    <lineage>
        <taxon>Bacteria</taxon>
        <taxon>Bacillati</taxon>
        <taxon>Bacillota</taxon>
        <taxon>Clostridia</taxon>
        <taxon>Eubacteriales</taxon>
        <taxon>Clostridiaceae</taxon>
        <taxon>Proteiniclasticum</taxon>
    </lineage>
</organism>
<protein>
    <recommendedName>
        <fullName evidence="1">DUF4935 domain-containing protein</fullName>
    </recommendedName>
</protein>
<evidence type="ECO:0000313" key="2">
    <source>
        <dbReference type="EMBL" id="SFN64757.1"/>
    </source>
</evidence>
<proteinExistence type="predicted"/>
<sequence>MKNLFIDTNIWLSLYHFTDNDLSQFEKLKSYIGDSINLILTRQVYDEIIRNRENKIKSALGDFTIKAPQFPAFAKGYEEYHFFCNEMKSIIQKYKAWKNKIDADIIKNELPADLTIQAFFNEDNLIECHDIVELAYMRYKKGNPPGKDNKYGDAINWECLLKNVPDNEDIYIISSDKDYRSIIDERTFNPFLKNEWKFKKHGDVYFYSSLVGFLNEHTENIKLETEVKKQELISALKESHNFQETHGIIAMLRKYSGWTDDQIEQLCNCVEDNNQVGCILFDSDVEEFYTELLGNFEIKKKLDSPIYCVAQKLYAEKMIQEESAREESEVDRMDALNEYFNH</sequence>
<gene>
    <name evidence="2" type="ORF">SAMN04488695_103139</name>
</gene>
<feature type="domain" description="DUF4935" evidence="1">
    <location>
        <begin position="4"/>
        <end position="179"/>
    </location>
</feature>
<evidence type="ECO:0000313" key="3">
    <source>
        <dbReference type="Proteomes" id="UP000181899"/>
    </source>
</evidence>